<dbReference type="AlphaFoldDB" id="A0AAW0R2P1"/>
<evidence type="ECO:0000313" key="11">
    <source>
        <dbReference type="Proteomes" id="UP001392437"/>
    </source>
</evidence>
<dbReference type="Gene3D" id="1.20.120.1750">
    <property type="match status" value="1"/>
</dbReference>
<keyword evidence="7" id="KW-0833">Ubl conjugation pathway</keyword>
<evidence type="ECO:0000256" key="5">
    <source>
        <dbReference type="ARBA" id="ARBA00022737"/>
    </source>
</evidence>
<reference evidence="10 11" key="1">
    <citation type="submission" date="2023-01" db="EMBL/GenBank/DDBJ databases">
        <title>Analysis of 21 Apiospora genomes using comparative genomics revels a genus with tremendous synthesis potential of carbohydrate active enzymes and secondary metabolites.</title>
        <authorList>
            <person name="Sorensen T."/>
        </authorList>
    </citation>
    <scope>NUCLEOTIDE SEQUENCE [LARGE SCALE GENOMIC DNA]</scope>
    <source>
        <strain evidence="10 11">CBS 117206</strain>
    </source>
</reference>
<proteinExistence type="predicted"/>
<keyword evidence="6" id="KW-0863">Zinc-finger</keyword>
<comment type="caution">
    <text evidence="10">The sequence shown here is derived from an EMBL/GenBank/DDBJ whole genome shotgun (WGS) entry which is preliminary data.</text>
</comment>
<dbReference type="InterPro" id="IPR044066">
    <property type="entry name" value="TRIAD_supradom"/>
</dbReference>
<keyword evidence="4" id="KW-0479">Metal-binding</keyword>
<evidence type="ECO:0000256" key="1">
    <source>
        <dbReference type="ARBA" id="ARBA00001798"/>
    </source>
</evidence>
<keyword evidence="5" id="KW-0677">Repeat</keyword>
<dbReference type="GO" id="GO:0016567">
    <property type="term" value="P:protein ubiquitination"/>
    <property type="evidence" value="ECO:0007669"/>
    <property type="project" value="InterPro"/>
</dbReference>
<evidence type="ECO:0000313" key="10">
    <source>
        <dbReference type="EMBL" id="KAK8121487.1"/>
    </source>
</evidence>
<dbReference type="InterPro" id="IPR017907">
    <property type="entry name" value="Znf_RING_CS"/>
</dbReference>
<dbReference type="CDD" id="cd22584">
    <property type="entry name" value="Rcat_RBR_unk"/>
    <property type="match status" value="1"/>
</dbReference>
<evidence type="ECO:0000256" key="6">
    <source>
        <dbReference type="ARBA" id="ARBA00022771"/>
    </source>
</evidence>
<organism evidence="10 11">
    <name type="scientific">Apiospora kogelbergensis</name>
    <dbReference type="NCBI Taxonomy" id="1337665"/>
    <lineage>
        <taxon>Eukaryota</taxon>
        <taxon>Fungi</taxon>
        <taxon>Dikarya</taxon>
        <taxon>Ascomycota</taxon>
        <taxon>Pezizomycotina</taxon>
        <taxon>Sordariomycetes</taxon>
        <taxon>Xylariomycetidae</taxon>
        <taxon>Amphisphaeriales</taxon>
        <taxon>Apiosporaceae</taxon>
        <taxon>Apiospora</taxon>
    </lineage>
</organism>
<keyword evidence="11" id="KW-1185">Reference proteome</keyword>
<sequence>MTVLMVAPLDDEHLQFVIQLQLQEIEEANQAIIGKGKQSEGSQTDRQAALNHFMGELQSANNFAADSRMARSLQNAILHDGDALVQSQKEELAAQEDYAMATDLNEGRIGSLPTAADTGTPADDLEFLEKLSCIYITGTEGIDSDADAAHDLNEQDMGLQAESSSWAASRAPQNKPKRRCVACGDQKHFAEMAKAPCEHEYCRACLEHLFRDAMIDESFFPPRCCKQPIPLDKNQIFLVAEVARQFREKALEFSTPNRTYCHDPKCAAFIPPTNYDKAEAIATCDTCEGRTCMNCKKAQHGGDCPDDEELSQVLQLAREQGWQRCQNCWRLVELNTGCNHMTCPCGFHFYYQCGLRWKTCECAQWDETRLYERAVQIDQRNQPAQRPAAQGNLPAQRDAVVVEQALAVEAMQAHAQERRVQALVQNLRVNHECEHERWFGRGGPRECEECGDVMPLFIYECRQCHIMACRRCRYNRL</sequence>
<accession>A0AAW0R2P1</accession>
<dbReference type="EMBL" id="JAQQWP010000004">
    <property type="protein sequence ID" value="KAK8121487.1"/>
    <property type="molecule type" value="Genomic_DNA"/>
</dbReference>
<protein>
    <recommendedName>
        <fullName evidence="2">RBR-type E3 ubiquitin transferase</fullName>
        <ecNumber evidence="2">2.3.2.31</ecNumber>
    </recommendedName>
</protein>
<dbReference type="InterPro" id="IPR002867">
    <property type="entry name" value="IBR_dom"/>
</dbReference>
<evidence type="ECO:0000256" key="8">
    <source>
        <dbReference type="ARBA" id="ARBA00022833"/>
    </source>
</evidence>
<comment type="catalytic activity">
    <reaction evidence="1">
        <text>[E2 ubiquitin-conjugating enzyme]-S-ubiquitinyl-L-cysteine + [acceptor protein]-L-lysine = [E2 ubiquitin-conjugating enzyme]-L-cysteine + [acceptor protein]-N(6)-ubiquitinyl-L-lysine.</text>
        <dbReference type="EC" id="2.3.2.31"/>
    </reaction>
</comment>
<dbReference type="PROSITE" id="PS00518">
    <property type="entry name" value="ZF_RING_1"/>
    <property type="match status" value="1"/>
</dbReference>
<dbReference type="GO" id="GO:0061630">
    <property type="term" value="F:ubiquitin protein ligase activity"/>
    <property type="evidence" value="ECO:0007669"/>
    <property type="project" value="UniProtKB-EC"/>
</dbReference>
<keyword evidence="8" id="KW-0862">Zinc</keyword>
<evidence type="ECO:0000256" key="4">
    <source>
        <dbReference type="ARBA" id="ARBA00022723"/>
    </source>
</evidence>
<evidence type="ECO:0000259" key="9">
    <source>
        <dbReference type="PROSITE" id="PS51873"/>
    </source>
</evidence>
<feature type="domain" description="RING-type" evidence="9">
    <location>
        <begin position="176"/>
        <end position="366"/>
    </location>
</feature>
<dbReference type="GO" id="GO:0008270">
    <property type="term" value="F:zinc ion binding"/>
    <property type="evidence" value="ECO:0007669"/>
    <property type="project" value="UniProtKB-KW"/>
</dbReference>
<dbReference type="EC" id="2.3.2.31" evidence="2"/>
<dbReference type="PROSITE" id="PS51873">
    <property type="entry name" value="TRIAD"/>
    <property type="match status" value="1"/>
</dbReference>
<gene>
    <name evidence="10" type="ORF">PG999_005607</name>
</gene>
<name>A0AAW0R2P1_9PEZI</name>
<dbReference type="InterPro" id="IPR031127">
    <property type="entry name" value="E3_UB_ligase_RBR"/>
</dbReference>
<dbReference type="Proteomes" id="UP001392437">
    <property type="component" value="Unassembled WGS sequence"/>
</dbReference>
<dbReference type="PANTHER" id="PTHR11685">
    <property type="entry name" value="RBR FAMILY RING FINGER AND IBR DOMAIN-CONTAINING"/>
    <property type="match status" value="1"/>
</dbReference>
<dbReference type="CDD" id="cd20335">
    <property type="entry name" value="BRcat_RBR"/>
    <property type="match status" value="1"/>
</dbReference>
<keyword evidence="3" id="KW-0808">Transferase</keyword>
<evidence type="ECO:0000256" key="7">
    <source>
        <dbReference type="ARBA" id="ARBA00022786"/>
    </source>
</evidence>
<evidence type="ECO:0000256" key="3">
    <source>
        <dbReference type="ARBA" id="ARBA00022679"/>
    </source>
</evidence>
<dbReference type="SUPFAM" id="SSF57850">
    <property type="entry name" value="RING/U-box"/>
    <property type="match status" value="2"/>
</dbReference>
<dbReference type="Pfam" id="PF01485">
    <property type="entry name" value="IBR"/>
    <property type="match status" value="1"/>
</dbReference>
<evidence type="ECO:0000256" key="2">
    <source>
        <dbReference type="ARBA" id="ARBA00012251"/>
    </source>
</evidence>